<keyword evidence="2" id="KW-0812">Transmembrane</keyword>
<feature type="coiled-coil region" evidence="1">
    <location>
        <begin position="38"/>
        <end position="75"/>
    </location>
</feature>
<dbReference type="InterPro" id="IPR048198">
    <property type="entry name" value="YtrI"/>
</dbReference>
<feature type="transmembrane region" description="Helical" evidence="2">
    <location>
        <begin position="12"/>
        <end position="34"/>
    </location>
</feature>
<comment type="caution">
    <text evidence="4">The sequence shown here is derived from an EMBL/GenBank/DDBJ whole genome shotgun (WGS) entry which is preliminary data.</text>
</comment>
<organism evidence="4 5">
    <name type="scientific">Oceanobacillus kimchii</name>
    <dbReference type="NCBI Taxonomy" id="746691"/>
    <lineage>
        <taxon>Bacteria</taxon>
        <taxon>Bacillati</taxon>
        <taxon>Bacillota</taxon>
        <taxon>Bacilli</taxon>
        <taxon>Bacillales</taxon>
        <taxon>Bacillaceae</taxon>
        <taxon>Oceanobacillus</taxon>
    </lineage>
</organism>
<dbReference type="RefSeq" id="WP_017797290.1">
    <property type="nucleotide sequence ID" value="NZ_BSKO01000001.1"/>
</dbReference>
<dbReference type="EMBL" id="BSKO01000001">
    <property type="protein sequence ID" value="GLO66842.1"/>
    <property type="molecule type" value="Genomic_DNA"/>
</dbReference>
<proteinExistence type="predicted"/>
<accession>A0ABQ5TL20</accession>
<protein>
    <recommendedName>
        <fullName evidence="3">Sporulation membrane protein YtrI C-terminal domain-containing protein</fullName>
    </recommendedName>
</protein>
<dbReference type="NCBIfam" id="NF041479">
    <property type="entry name" value="spor_membprot_YtrI"/>
    <property type="match status" value="1"/>
</dbReference>
<dbReference type="Proteomes" id="UP001275436">
    <property type="component" value="Unassembled WGS sequence"/>
</dbReference>
<evidence type="ECO:0000259" key="3">
    <source>
        <dbReference type="Pfam" id="PF26347"/>
    </source>
</evidence>
<gene>
    <name evidence="4" type="ORF">MACH08_26260</name>
</gene>
<dbReference type="InterPro" id="IPR058620">
    <property type="entry name" value="YtrI_C"/>
</dbReference>
<keyword evidence="1" id="KW-0175">Coiled coil</keyword>
<evidence type="ECO:0000313" key="4">
    <source>
        <dbReference type="EMBL" id="GLO66842.1"/>
    </source>
</evidence>
<keyword evidence="2" id="KW-0472">Membrane</keyword>
<keyword evidence="5" id="KW-1185">Reference proteome</keyword>
<evidence type="ECO:0000256" key="2">
    <source>
        <dbReference type="SAM" id="Phobius"/>
    </source>
</evidence>
<sequence length="167" mass="19675">MHIPPYHKKPTWRLFFVGVFFGSIIGYLVIIYMYGTMYEDLLKENIELTSEVNELKKQNNALLEDKEERDEESQQPLIVSSIEIIFEEPERLKMDLLIQDQLKALIRKEIDHLIGEELATLSKADRLLYSTIEHKGFELEELTYHFSVKKIVIDTELEIVLYPESVQ</sequence>
<name>A0ABQ5TL20_9BACI</name>
<evidence type="ECO:0000256" key="1">
    <source>
        <dbReference type="SAM" id="Coils"/>
    </source>
</evidence>
<evidence type="ECO:0000313" key="5">
    <source>
        <dbReference type="Proteomes" id="UP001275436"/>
    </source>
</evidence>
<reference evidence="4 5" key="1">
    <citation type="submission" date="2023-02" db="EMBL/GenBank/DDBJ databases">
        <title>Oceanobacillus kimchii IFOP_LL358 isolated form Alexandrium catenella lab strain.</title>
        <authorList>
            <person name="Gajardo G."/>
            <person name="Ueki S."/>
            <person name="Maruyama F."/>
        </authorList>
    </citation>
    <scope>NUCLEOTIDE SEQUENCE [LARGE SCALE GENOMIC DNA]</scope>
    <source>
        <strain evidence="4 5">IFOP_LL358</strain>
    </source>
</reference>
<keyword evidence="2" id="KW-1133">Transmembrane helix</keyword>
<feature type="domain" description="Sporulation membrane protein YtrI C-terminal" evidence="3">
    <location>
        <begin position="81"/>
        <end position="161"/>
    </location>
</feature>
<dbReference type="Pfam" id="PF26347">
    <property type="entry name" value="YtrI_sporulation"/>
    <property type="match status" value="1"/>
</dbReference>